<dbReference type="PANTHER" id="PTHR10926:SF0">
    <property type="entry name" value="CDC50, ISOFORM A"/>
    <property type="match status" value="1"/>
</dbReference>
<dbReference type="GO" id="GO:0005794">
    <property type="term" value="C:Golgi apparatus"/>
    <property type="evidence" value="ECO:0007669"/>
    <property type="project" value="TreeGrafter"/>
</dbReference>
<reference evidence="9" key="1">
    <citation type="submission" date="2023-06" db="EMBL/GenBank/DDBJ databases">
        <title>Genomic analysis of the entomopathogenic nematode Steinernema hermaphroditum.</title>
        <authorList>
            <person name="Schwarz E.M."/>
            <person name="Heppert J.K."/>
            <person name="Baniya A."/>
            <person name="Schwartz H.T."/>
            <person name="Tan C.-H."/>
            <person name="Antoshechkin I."/>
            <person name="Sternberg P.W."/>
            <person name="Goodrich-Blair H."/>
            <person name="Dillman A.R."/>
        </authorList>
    </citation>
    <scope>NUCLEOTIDE SEQUENCE</scope>
    <source>
        <strain evidence="9">PS9179</strain>
        <tissue evidence="9">Whole animal</tissue>
    </source>
</reference>
<comment type="subcellular location">
    <subcellularLocation>
        <location evidence="1">Membrane</location>
        <topology evidence="1">Multi-pass membrane protein</topology>
    </subcellularLocation>
</comment>
<dbReference type="GO" id="GO:0005783">
    <property type="term" value="C:endoplasmic reticulum"/>
    <property type="evidence" value="ECO:0007669"/>
    <property type="project" value="TreeGrafter"/>
</dbReference>
<dbReference type="AlphaFoldDB" id="A0AA39M394"/>
<dbReference type="Pfam" id="PF03381">
    <property type="entry name" value="CDC50"/>
    <property type="match status" value="1"/>
</dbReference>
<evidence type="ECO:0008006" key="11">
    <source>
        <dbReference type="Google" id="ProtNLM"/>
    </source>
</evidence>
<evidence type="ECO:0000256" key="5">
    <source>
        <dbReference type="ARBA" id="ARBA00023136"/>
    </source>
</evidence>
<keyword evidence="10" id="KW-1185">Reference proteome</keyword>
<sequence length="366" mass="41389">MSQSGNIARSASTSVTTSTSSNSQKPGKNRPKVSLIRQQKLPAWQPILNASTVIPMVFSVGIVFIPLGIVLFLAAHGVKESNFLYSCKKPIVIDADILRQHEDINACNVTLPLTEDFDGDVYFYYRLENFYQNHRRYMESRSDEQLRGDLQVLGSKCKPPYDYGHSNGTKIYAPCGAVANSMFNDTFKLFYNGQKVPLTYKGVVWEIDKEVKFRNPVYVGYQELKEAFSNTEKPKNWIKPIYELDPDNPDNNGFLNTDFIVWMRTAALPDFRKLYRILDREANNVFAKGLPAGNYTLSIQDNYPVDAFGGKKHFIISTTSWAGGRNMFLGITYMTVGSICILLGLIFLIVHLNFGSSYEQLHAPYS</sequence>
<dbReference type="PANTHER" id="PTHR10926">
    <property type="entry name" value="CELL CYCLE CONTROL PROTEIN 50"/>
    <property type="match status" value="1"/>
</dbReference>
<evidence type="ECO:0000256" key="2">
    <source>
        <dbReference type="ARBA" id="ARBA00009457"/>
    </source>
</evidence>
<keyword evidence="4 8" id="KW-1133">Transmembrane helix</keyword>
<dbReference type="PIRSF" id="PIRSF015840">
    <property type="entry name" value="DUF284_TM_euk"/>
    <property type="match status" value="1"/>
</dbReference>
<protein>
    <recommendedName>
        <fullName evidence="11">Cell cycle control protein 50A</fullName>
    </recommendedName>
</protein>
<evidence type="ECO:0000256" key="8">
    <source>
        <dbReference type="SAM" id="Phobius"/>
    </source>
</evidence>
<feature type="region of interest" description="Disordered" evidence="7">
    <location>
        <begin position="1"/>
        <end position="32"/>
    </location>
</feature>
<evidence type="ECO:0000256" key="1">
    <source>
        <dbReference type="ARBA" id="ARBA00004141"/>
    </source>
</evidence>
<gene>
    <name evidence="9" type="ORF">QR680_013971</name>
</gene>
<keyword evidence="5 6" id="KW-0472">Membrane</keyword>
<evidence type="ECO:0000256" key="6">
    <source>
        <dbReference type="PIRNR" id="PIRNR015840"/>
    </source>
</evidence>
<feature type="transmembrane region" description="Helical" evidence="8">
    <location>
        <begin position="53"/>
        <end position="75"/>
    </location>
</feature>
<feature type="compositionally biased region" description="Low complexity" evidence="7">
    <location>
        <begin position="10"/>
        <end position="23"/>
    </location>
</feature>
<evidence type="ECO:0000313" key="9">
    <source>
        <dbReference type="EMBL" id="KAK0419133.1"/>
    </source>
</evidence>
<name>A0AA39M394_9BILA</name>
<dbReference type="Proteomes" id="UP001175271">
    <property type="component" value="Unassembled WGS sequence"/>
</dbReference>
<accession>A0AA39M394</accession>
<dbReference type="EMBL" id="JAUCMV010000002">
    <property type="protein sequence ID" value="KAK0419133.1"/>
    <property type="molecule type" value="Genomic_DNA"/>
</dbReference>
<dbReference type="InterPro" id="IPR005045">
    <property type="entry name" value="CDC50/LEM3_fam"/>
</dbReference>
<evidence type="ECO:0000313" key="10">
    <source>
        <dbReference type="Proteomes" id="UP001175271"/>
    </source>
</evidence>
<comment type="similarity">
    <text evidence="2 6">Belongs to the CDC50/LEM3 family.</text>
</comment>
<dbReference type="GO" id="GO:0005886">
    <property type="term" value="C:plasma membrane"/>
    <property type="evidence" value="ECO:0007669"/>
    <property type="project" value="TreeGrafter"/>
</dbReference>
<keyword evidence="3 8" id="KW-0812">Transmembrane</keyword>
<proteinExistence type="inferred from homology"/>
<organism evidence="9 10">
    <name type="scientific">Steinernema hermaphroditum</name>
    <dbReference type="NCBI Taxonomy" id="289476"/>
    <lineage>
        <taxon>Eukaryota</taxon>
        <taxon>Metazoa</taxon>
        <taxon>Ecdysozoa</taxon>
        <taxon>Nematoda</taxon>
        <taxon>Chromadorea</taxon>
        <taxon>Rhabditida</taxon>
        <taxon>Tylenchina</taxon>
        <taxon>Panagrolaimomorpha</taxon>
        <taxon>Strongyloidoidea</taxon>
        <taxon>Steinernematidae</taxon>
        <taxon>Steinernema</taxon>
    </lineage>
</organism>
<evidence type="ECO:0000256" key="3">
    <source>
        <dbReference type="ARBA" id="ARBA00022692"/>
    </source>
</evidence>
<comment type="caution">
    <text evidence="9">The sequence shown here is derived from an EMBL/GenBank/DDBJ whole genome shotgun (WGS) entry which is preliminary data.</text>
</comment>
<evidence type="ECO:0000256" key="4">
    <source>
        <dbReference type="ARBA" id="ARBA00022989"/>
    </source>
</evidence>
<feature type="transmembrane region" description="Helical" evidence="8">
    <location>
        <begin position="327"/>
        <end position="350"/>
    </location>
</feature>
<evidence type="ECO:0000256" key="7">
    <source>
        <dbReference type="SAM" id="MobiDB-lite"/>
    </source>
</evidence>